<evidence type="ECO:0000256" key="4">
    <source>
        <dbReference type="ARBA" id="ARBA00023136"/>
    </source>
</evidence>
<evidence type="ECO:0000256" key="1">
    <source>
        <dbReference type="ARBA" id="ARBA00004141"/>
    </source>
</evidence>
<gene>
    <name evidence="8" type="ORF">GRF29_154g1114636</name>
</gene>
<feature type="domain" description="Rhodopsin" evidence="7">
    <location>
        <begin position="41"/>
        <end position="247"/>
    </location>
</feature>
<feature type="transmembrane region" description="Helical" evidence="6">
    <location>
        <begin position="141"/>
        <end position="163"/>
    </location>
</feature>
<comment type="caution">
    <text evidence="8">The sequence shown here is derived from an EMBL/GenBank/DDBJ whole genome shotgun (WGS) entry which is preliminary data.</text>
</comment>
<feature type="transmembrane region" description="Helical" evidence="6">
    <location>
        <begin position="188"/>
        <end position="211"/>
    </location>
</feature>
<evidence type="ECO:0000256" key="2">
    <source>
        <dbReference type="ARBA" id="ARBA00022692"/>
    </source>
</evidence>
<dbReference type="InterPro" id="IPR049326">
    <property type="entry name" value="Rhodopsin_dom_fungi"/>
</dbReference>
<protein>
    <recommendedName>
        <fullName evidence="7">Rhodopsin domain-containing protein</fullName>
    </recommendedName>
</protein>
<dbReference type="GO" id="GO:0016020">
    <property type="term" value="C:membrane"/>
    <property type="evidence" value="ECO:0007669"/>
    <property type="project" value="UniProtKB-SubCell"/>
</dbReference>
<reference evidence="8 9" key="1">
    <citation type="submission" date="2021-02" db="EMBL/GenBank/DDBJ databases">
        <title>Genome assembly of Pseudopithomyces chartarum.</title>
        <authorList>
            <person name="Jauregui R."/>
            <person name="Singh J."/>
            <person name="Voisey C."/>
        </authorList>
    </citation>
    <scope>NUCLEOTIDE SEQUENCE [LARGE SCALE GENOMIC DNA]</scope>
    <source>
        <strain evidence="8 9">AGR01</strain>
    </source>
</reference>
<evidence type="ECO:0000256" key="6">
    <source>
        <dbReference type="SAM" id="Phobius"/>
    </source>
</evidence>
<organism evidence="8 9">
    <name type="scientific">Pseudopithomyces chartarum</name>
    <dbReference type="NCBI Taxonomy" id="1892770"/>
    <lineage>
        <taxon>Eukaryota</taxon>
        <taxon>Fungi</taxon>
        <taxon>Dikarya</taxon>
        <taxon>Ascomycota</taxon>
        <taxon>Pezizomycotina</taxon>
        <taxon>Dothideomycetes</taxon>
        <taxon>Pleosporomycetidae</taxon>
        <taxon>Pleosporales</taxon>
        <taxon>Massarineae</taxon>
        <taxon>Didymosphaeriaceae</taxon>
        <taxon>Pseudopithomyces</taxon>
    </lineage>
</organism>
<proteinExistence type="inferred from homology"/>
<dbReference type="EMBL" id="WVTA01000013">
    <property type="protein sequence ID" value="KAK3202900.1"/>
    <property type="molecule type" value="Genomic_DNA"/>
</dbReference>
<accession>A0AAN6LVC6</accession>
<feature type="transmembrane region" description="Helical" evidence="6">
    <location>
        <begin position="23"/>
        <end position="44"/>
    </location>
</feature>
<keyword evidence="4 6" id="KW-0472">Membrane</keyword>
<keyword evidence="2 6" id="KW-0812">Transmembrane</keyword>
<evidence type="ECO:0000259" key="7">
    <source>
        <dbReference type="Pfam" id="PF20684"/>
    </source>
</evidence>
<feature type="transmembrane region" description="Helical" evidence="6">
    <location>
        <begin position="223"/>
        <end position="245"/>
    </location>
</feature>
<comment type="subcellular location">
    <subcellularLocation>
        <location evidence="1">Membrane</location>
        <topology evidence="1">Multi-pass membrane protein</topology>
    </subcellularLocation>
</comment>
<dbReference type="InterPro" id="IPR052337">
    <property type="entry name" value="SAT4-like"/>
</dbReference>
<feature type="transmembrane region" description="Helical" evidence="6">
    <location>
        <begin position="56"/>
        <end position="79"/>
    </location>
</feature>
<feature type="transmembrane region" description="Helical" evidence="6">
    <location>
        <begin position="112"/>
        <end position="132"/>
    </location>
</feature>
<keyword evidence="9" id="KW-1185">Reference proteome</keyword>
<name>A0AAN6LVC6_9PLEO</name>
<dbReference type="Pfam" id="PF20684">
    <property type="entry name" value="Fung_rhodopsin"/>
    <property type="match status" value="1"/>
</dbReference>
<dbReference type="PANTHER" id="PTHR33048:SF18">
    <property type="entry name" value="INTEGRAL MEMBRANE PROTEIN"/>
    <property type="match status" value="1"/>
</dbReference>
<evidence type="ECO:0000256" key="3">
    <source>
        <dbReference type="ARBA" id="ARBA00022989"/>
    </source>
</evidence>
<dbReference type="Proteomes" id="UP001280581">
    <property type="component" value="Unassembled WGS sequence"/>
</dbReference>
<evidence type="ECO:0000313" key="8">
    <source>
        <dbReference type="EMBL" id="KAK3202900.1"/>
    </source>
</evidence>
<sequence>MVFYSPREQPKLPHGTLISLKHLQALAIILTTIAIALTIGRVWIRWRKARALRWDDILNTIAAILLIPCLVTMLLYLQYPFDIQMYDLGLRDDPPPPVSTAYMLRIQFVFNLLFWLVLYTVKASFLALYWYLFEVSTRFRIAWWSTMVFTAASFAATCLLFIWHCGSPAKLFDEAACNSQYRYGEIVVSVWCALNITGGLMLLAIPIAMVNSGMLTLKTSQRIGLMVIFALVLVDITFDIVRTVYALDEYLSLRTNLNGKRPVPQRAT</sequence>
<dbReference type="PANTHER" id="PTHR33048">
    <property type="entry name" value="PTH11-LIKE INTEGRAL MEMBRANE PROTEIN (AFU_ORTHOLOGUE AFUA_5G11245)"/>
    <property type="match status" value="1"/>
</dbReference>
<evidence type="ECO:0000256" key="5">
    <source>
        <dbReference type="ARBA" id="ARBA00038359"/>
    </source>
</evidence>
<keyword evidence="3 6" id="KW-1133">Transmembrane helix</keyword>
<comment type="similarity">
    <text evidence="5">Belongs to the SAT4 family.</text>
</comment>
<evidence type="ECO:0000313" key="9">
    <source>
        <dbReference type="Proteomes" id="UP001280581"/>
    </source>
</evidence>
<dbReference type="AlphaFoldDB" id="A0AAN6LVC6"/>